<dbReference type="STRING" id="338969.Rfer_0892"/>
<reference evidence="3" key="1">
    <citation type="submission" date="2006-02" db="EMBL/GenBank/DDBJ databases">
        <title>Complete sequence of chromosome of Rhodoferax ferrireducens DSM 15236.</title>
        <authorList>
            <person name="Copeland A."/>
            <person name="Lucas S."/>
            <person name="Lapidus A."/>
            <person name="Barry K."/>
            <person name="Detter J.C."/>
            <person name="Glavina del Rio T."/>
            <person name="Hammon N."/>
            <person name="Israni S."/>
            <person name="Pitluck S."/>
            <person name="Brettin T."/>
            <person name="Bruce D."/>
            <person name="Han C."/>
            <person name="Tapia R."/>
            <person name="Gilna P."/>
            <person name="Kiss H."/>
            <person name="Schmutz J."/>
            <person name="Larimer F."/>
            <person name="Land M."/>
            <person name="Kyrpides N."/>
            <person name="Ivanova N."/>
            <person name="Richardson P."/>
        </authorList>
    </citation>
    <scope>NUCLEOTIDE SEQUENCE [LARGE SCALE GENOMIC DNA]</scope>
    <source>
        <strain evidence="3">ATCC BAA-621 / DSM 15236 / T118</strain>
    </source>
</reference>
<dbReference type="EMBL" id="CP000267">
    <property type="protein sequence ID" value="ABD68640.1"/>
    <property type="molecule type" value="Genomic_DNA"/>
</dbReference>
<evidence type="ECO:0000313" key="3">
    <source>
        <dbReference type="Proteomes" id="UP000008332"/>
    </source>
</evidence>
<dbReference type="Gene3D" id="1.20.120.520">
    <property type="entry name" value="nmb1532 protein domain like"/>
    <property type="match status" value="1"/>
</dbReference>
<protein>
    <submittedName>
        <fullName evidence="2">Hemerythrin HHE cation binding protein</fullName>
    </submittedName>
</protein>
<dbReference type="AlphaFoldDB" id="Q220B3"/>
<dbReference type="Pfam" id="PF01814">
    <property type="entry name" value="Hemerythrin"/>
    <property type="match status" value="1"/>
</dbReference>
<name>Q220B3_ALBFT</name>
<proteinExistence type="predicted"/>
<dbReference type="eggNOG" id="COG2846">
    <property type="taxonomic scope" value="Bacteria"/>
</dbReference>
<keyword evidence="3" id="KW-1185">Reference proteome</keyword>
<dbReference type="Proteomes" id="UP000008332">
    <property type="component" value="Chromosome"/>
</dbReference>
<accession>Q220B3</accession>
<feature type="domain" description="Hemerythrin-like" evidence="1">
    <location>
        <begin position="32"/>
        <end position="162"/>
    </location>
</feature>
<organism evidence="2 3">
    <name type="scientific">Albidiferax ferrireducens (strain ATCC BAA-621 / DSM 15236 / T118)</name>
    <name type="common">Rhodoferax ferrireducens</name>
    <dbReference type="NCBI Taxonomy" id="338969"/>
    <lineage>
        <taxon>Bacteria</taxon>
        <taxon>Pseudomonadati</taxon>
        <taxon>Pseudomonadota</taxon>
        <taxon>Betaproteobacteria</taxon>
        <taxon>Burkholderiales</taxon>
        <taxon>Comamonadaceae</taxon>
        <taxon>Rhodoferax</taxon>
    </lineage>
</organism>
<dbReference type="InterPro" id="IPR012312">
    <property type="entry name" value="Hemerythrin-like"/>
</dbReference>
<dbReference type="KEGG" id="rfr:Rfer_0892"/>
<sequence length="165" mass="18489">MHIKYFFKCQTDFLIIDRVLAQHFDKGTSMNIDKFKQQHVDIIGCIAALRQASQAGVSENAAEIARLIISMSSVIKLHLAVEDQILYPALRSGNNAVLARMGQKFQNEMGSIASAYMVFAGRWNQAEKVARDPEGFRSDANSVLKIVHARMQKENTVFYPAIEAL</sequence>
<dbReference type="HOGENOM" id="CLU_149394_0_0_4"/>
<evidence type="ECO:0000259" key="1">
    <source>
        <dbReference type="Pfam" id="PF01814"/>
    </source>
</evidence>
<evidence type="ECO:0000313" key="2">
    <source>
        <dbReference type="EMBL" id="ABD68640.1"/>
    </source>
</evidence>
<gene>
    <name evidence="2" type="ordered locus">Rfer_0892</name>
</gene>